<name>A0A7I8VQQ6_9ANNE</name>
<dbReference type="SMART" id="SM00338">
    <property type="entry name" value="BRLZ"/>
    <property type="match status" value="1"/>
</dbReference>
<protein>
    <recommendedName>
        <fullName evidence="6">X-box-binding protein 1</fullName>
    </recommendedName>
</protein>
<evidence type="ECO:0000256" key="8">
    <source>
        <dbReference type="SAM" id="MobiDB-lite"/>
    </source>
</evidence>
<feature type="coiled-coil region" evidence="7">
    <location>
        <begin position="83"/>
        <end position="131"/>
    </location>
</feature>
<feature type="region of interest" description="Disordered" evidence="8">
    <location>
        <begin position="224"/>
        <end position="253"/>
    </location>
</feature>
<dbReference type="Gene3D" id="1.20.5.170">
    <property type="match status" value="1"/>
</dbReference>
<dbReference type="AlphaFoldDB" id="A0A7I8VQQ6"/>
<sequence length="273" mass="31654">MATIIPRTVIIEPSINLKRPFIDNGGGYEAAAEALAQQDDFLDCDEHNSGTTCRKRRRLTVLTAEERLLRRKLKNRVAAQVARDRKKQKMSELELMIENLEKQNQLLRRENQELRDEVKRANKETDQLRCCLNDETTRRCKDEPDLLQQLVDEITNFSETNEENPNFEKHSSKAIQMDHQYSRSEDESFIATNKDERSEEEEEEIIALDDDLKELQELSLQLLEDNKNESYPLKFSPEPDETEASSSDESGFLSDDFISDVESLFSDLFPCLS</sequence>
<dbReference type="Pfam" id="PF00170">
    <property type="entry name" value="bZIP_1"/>
    <property type="match status" value="1"/>
</dbReference>
<evidence type="ECO:0000256" key="4">
    <source>
        <dbReference type="ARBA" id="ARBA00023163"/>
    </source>
</evidence>
<evidence type="ECO:0000256" key="2">
    <source>
        <dbReference type="ARBA" id="ARBA00023015"/>
    </source>
</evidence>
<keyword evidence="3" id="KW-0238">DNA-binding</keyword>
<dbReference type="InterPro" id="IPR004827">
    <property type="entry name" value="bZIP"/>
</dbReference>
<dbReference type="SUPFAM" id="SSF57959">
    <property type="entry name" value="Leucine zipper domain"/>
    <property type="match status" value="1"/>
</dbReference>
<proteinExistence type="predicted"/>
<evidence type="ECO:0000256" key="1">
    <source>
        <dbReference type="ARBA" id="ARBA00022843"/>
    </source>
</evidence>
<dbReference type="CDD" id="cd14691">
    <property type="entry name" value="bZIP_XBP1"/>
    <property type="match status" value="1"/>
</dbReference>
<dbReference type="Proteomes" id="UP000549394">
    <property type="component" value="Unassembled WGS sequence"/>
</dbReference>
<evidence type="ECO:0000313" key="10">
    <source>
        <dbReference type="EMBL" id="CAD5118574.1"/>
    </source>
</evidence>
<dbReference type="GO" id="GO:0000981">
    <property type="term" value="F:DNA-binding transcription factor activity, RNA polymerase II-specific"/>
    <property type="evidence" value="ECO:0007669"/>
    <property type="project" value="TreeGrafter"/>
</dbReference>
<dbReference type="GO" id="GO:0005634">
    <property type="term" value="C:nucleus"/>
    <property type="evidence" value="ECO:0007669"/>
    <property type="project" value="TreeGrafter"/>
</dbReference>
<keyword evidence="4" id="KW-0804">Transcription</keyword>
<keyword evidence="7" id="KW-0175">Coiled coil</keyword>
<dbReference type="GO" id="GO:0000977">
    <property type="term" value="F:RNA polymerase II transcription regulatory region sequence-specific DNA binding"/>
    <property type="evidence" value="ECO:0007669"/>
    <property type="project" value="TreeGrafter"/>
</dbReference>
<dbReference type="PANTHER" id="PTHR46542">
    <property type="entry name" value="X-BOX BINDING PROTEIN 1"/>
    <property type="match status" value="1"/>
</dbReference>
<dbReference type="OrthoDB" id="20960at2759"/>
<evidence type="ECO:0000256" key="7">
    <source>
        <dbReference type="SAM" id="Coils"/>
    </source>
</evidence>
<keyword evidence="2" id="KW-0805">Transcription regulation</keyword>
<dbReference type="InterPro" id="IPR046347">
    <property type="entry name" value="bZIP_sf"/>
</dbReference>
<dbReference type="PANTHER" id="PTHR46542:SF1">
    <property type="entry name" value="X-BOX BINDING PROTEIN 1"/>
    <property type="match status" value="1"/>
</dbReference>
<feature type="region of interest" description="Disordered" evidence="8">
    <location>
        <begin position="157"/>
        <end position="201"/>
    </location>
</feature>
<organism evidence="10 11">
    <name type="scientific">Dimorphilus gyrociliatus</name>
    <dbReference type="NCBI Taxonomy" id="2664684"/>
    <lineage>
        <taxon>Eukaryota</taxon>
        <taxon>Metazoa</taxon>
        <taxon>Spiralia</taxon>
        <taxon>Lophotrochozoa</taxon>
        <taxon>Annelida</taxon>
        <taxon>Polychaeta</taxon>
        <taxon>Polychaeta incertae sedis</taxon>
        <taxon>Dinophilidae</taxon>
        <taxon>Dimorphilus</taxon>
    </lineage>
</organism>
<keyword evidence="1" id="KW-0832">Ubl conjugation</keyword>
<gene>
    <name evidence="10" type="ORF">DGYR_LOCUS6930</name>
</gene>
<accession>A0A7I8VQQ6</accession>
<evidence type="ECO:0000259" key="9">
    <source>
        <dbReference type="PROSITE" id="PS50217"/>
    </source>
</evidence>
<comment type="caution">
    <text evidence="10">The sequence shown here is derived from an EMBL/GenBank/DDBJ whole genome shotgun (WGS) entry which is preliminary data.</text>
</comment>
<evidence type="ECO:0000256" key="3">
    <source>
        <dbReference type="ARBA" id="ARBA00023125"/>
    </source>
</evidence>
<dbReference type="EMBL" id="CAJFCJ010000009">
    <property type="protein sequence ID" value="CAD5118574.1"/>
    <property type="molecule type" value="Genomic_DNA"/>
</dbReference>
<keyword evidence="5" id="KW-0539">Nucleus</keyword>
<evidence type="ECO:0000256" key="5">
    <source>
        <dbReference type="ARBA" id="ARBA00023242"/>
    </source>
</evidence>
<dbReference type="InterPro" id="IPR052470">
    <property type="entry name" value="ER_Stress-Reg_TF"/>
</dbReference>
<evidence type="ECO:0000313" key="11">
    <source>
        <dbReference type="Proteomes" id="UP000549394"/>
    </source>
</evidence>
<feature type="domain" description="BZIP" evidence="9">
    <location>
        <begin position="65"/>
        <end position="128"/>
    </location>
</feature>
<keyword evidence="11" id="KW-1185">Reference proteome</keyword>
<dbReference type="PROSITE" id="PS50217">
    <property type="entry name" value="BZIP"/>
    <property type="match status" value="1"/>
</dbReference>
<reference evidence="10 11" key="1">
    <citation type="submission" date="2020-08" db="EMBL/GenBank/DDBJ databases">
        <authorList>
            <person name="Hejnol A."/>
        </authorList>
    </citation>
    <scope>NUCLEOTIDE SEQUENCE [LARGE SCALE GENOMIC DNA]</scope>
</reference>
<evidence type="ECO:0000256" key="6">
    <source>
        <dbReference type="ARBA" id="ARBA00040165"/>
    </source>
</evidence>